<feature type="binding site" evidence="1">
    <location>
        <position position="125"/>
    </location>
    <ligand>
        <name>substrate</name>
    </ligand>
</feature>
<evidence type="ECO:0000313" key="3">
    <source>
        <dbReference type="Proteomes" id="UP000777438"/>
    </source>
</evidence>
<dbReference type="SUPFAM" id="SSF89562">
    <property type="entry name" value="RraA-like"/>
    <property type="match status" value="1"/>
</dbReference>
<dbReference type="GO" id="GO:0047443">
    <property type="term" value="F:4-hydroxy-4-methyl-2-oxoglutarate aldolase activity"/>
    <property type="evidence" value="ECO:0007669"/>
    <property type="project" value="TreeGrafter"/>
</dbReference>
<keyword evidence="3" id="KW-1185">Reference proteome</keyword>
<name>A0A9P8WN25_9HYPO</name>
<dbReference type="InterPro" id="IPR036704">
    <property type="entry name" value="RraA/RraA-like_sf"/>
</dbReference>
<accession>A0A9P8WN25</accession>
<comment type="caution">
    <text evidence="2">The sequence shown here is derived from an EMBL/GenBank/DDBJ whole genome shotgun (WGS) entry which is preliminary data.</text>
</comment>
<gene>
    <name evidence="2" type="ORF">B0T10DRAFT_453268</name>
</gene>
<dbReference type="Pfam" id="PF03737">
    <property type="entry name" value="RraA-like"/>
    <property type="match status" value="1"/>
</dbReference>
<protein>
    <submittedName>
        <fullName evidence="2">Ribonuclease E inhibitor RraA/Dimethylmenaquinone methyltransferase</fullName>
    </submittedName>
</protein>
<proteinExistence type="predicted"/>
<feature type="binding site" evidence="1">
    <location>
        <position position="126"/>
    </location>
    <ligand>
        <name>Mg(2+)</name>
        <dbReference type="ChEBI" id="CHEBI:18420"/>
    </ligand>
</feature>
<comment type="cofactor">
    <cofactor evidence="1">
        <name>Mg(2+)</name>
        <dbReference type="ChEBI" id="CHEBI:18420"/>
    </cofactor>
</comment>
<dbReference type="PANTHER" id="PTHR33254">
    <property type="entry name" value="4-HYDROXY-4-METHYL-2-OXOGLUTARATE ALDOLASE 3-RELATED"/>
    <property type="match status" value="1"/>
</dbReference>
<evidence type="ECO:0000313" key="2">
    <source>
        <dbReference type="EMBL" id="KAH6900749.1"/>
    </source>
</evidence>
<keyword evidence="1" id="KW-0460">Magnesium</keyword>
<dbReference type="Proteomes" id="UP000777438">
    <property type="component" value="Unassembled WGS sequence"/>
</dbReference>
<dbReference type="CDD" id="cd16841">
    <property type="entry name" value="RraA_family"/>
    <property type="match status" value="1"/>
</dbReference>
<feature type="binding site" evidence="1">
    <location>
        <begin position="103"/>
        <end position="106"/>
    </location>
    <ligand>
        <name>substrate</name>
    </ligand>
</feature>
<dbReference type="GO" id="GO:0046872">
    <property type="term" value="F:metal ion binding"/>
    <property type="evidence" value="ECO:0007669"/>
    <property type="project" value="UniProtKB-KW"/>
</dbReference>
<dbReference type="PANTHER" id="PTHR33254:SF4">
    <property type="entry name" value="4-HYDROXY-4-METHYL-2-OXOGLUTARATE ALDOLASE 3-RELATED"/>
    <property type="match status" value="1"/>
</dbReference>
<dbReference type="InterPro" id="IPR005493">
    <property type="entry name" value="RraA/RraA-like"/>
</dbReference>
<dbReference type="EMBL" id="JAGPYM010000001">
    <property type="protein sequence ID" value="KAH6900749.1"/>
    <property type="molecule type" value="Genomic_DNA"/>
</dbReference>
<evidence type="ECO:0000256" key="1">
    <source>
        <dbReference type="PIRSR" id="PIRSR605493-1"/>
    </source>
</evidence>
<reference evidence="2 3" key="1">
    <citation type="journal article" date="2021" name="Nat. Commun.">
        <title>Genetic determinants of endophytism in the Arabidopsis root mycobiome.</title>
        <authorList>
            <person name="Mesny F."/>
            <person name="Miyauchi S."/>
            <person name="Thiergart T."/>
            <person name="Pickel B."/>
            <person name="Atanasova L."/>
            <person name="Karlsson M."/>
            <person name="Huettel B."/>
            <person name="Barry K.W."/>
            <person name="Haridas S."/>
            <person name="Chen C."/>
            <person name="Bauer D."/>
            <person name="Andreopoulos W."/>
            <person name="Pangilinan J."/>
            <person name="LaButti K."/>
            <person name="Riley R."/>
            <person name="Lipzen A."/>
            <person name="Clum A."/>
            <person name="Drula E."/>
            <person name="Henrissat B."/>
            <person name="Kohler A."/>
            <person name="Grigoriev I.V."/>
            <person name="Martin F.M."/>
            <person name="Hacquard S."/>
        </authorList>
    </citation>
    <scope>NUCLEOTIDE SEQUENCE [LARGE SCALE GENOMIC DNA]</scope>
    <source>
        <strain evidence="2 3">MPI-CAGE-CH-0241</strain>
    </source>
</reference>
<organism evidence="2 3">
    <name type="scientific">Thelonectria olida</name>
    <dbReference type="NCBI Taxonomy" id="1576542"/>
    <lineage>
        <taxon>Eukaryota</taxon>
        <taxon>Fungi</taxon>
        <taxon>Dikarya</taxon>
        <taxon>Ascomycota</taxon>
        <taxon>Pezizomycotina</taxon>
        <taxon>Sordariomycetes</taxon>
        <taxon>Hypocreomycetidae</taxon>
        <taxon>Hypocreales</taxon>
        <taxon>Nectriaceae</taxon>
        <taxon>Thelonectria</taxon>
    </lineage>
</organism>
<keyword evidence="1" id="KW-0479">Metal-binding</keyword>
<dbReference type="Gene3D" id="3.50.30.40">
    <property type="entry name" value="Ribonuclease E inhibitor RraA/RraA-like"/>
    <property type="match status" value="1"/>
</dbReference>
<dbReference type="OrthoDB" id="1476984at2759"/>
<dbReference type="AlphaFoldDB" id="A0A9P8WN25"/>
<dbReference type="GO" id="GO:0008948">
    <property type="term" value="F:oxaloacetate decarboxylase activity"/>
    <property type="evidence" value="ECO:0007669"/>
    <property type="project" value="TreeGrafter"/>
</dbReference>
<sequence>MASADDILDLQKYSACDISDALLKLKVPGAGFIADLSLVSPIQGSTAPVTVAPVSTVLFAPKGQVLAEPAANIPKDVHWADLTVPKTIVVLKQPDGQKNAVCGGIMAVRMKVCQAKGIIVAGRARDIEELRSTSLPIWSRGLSTVGAGAASTPWATQVPLDIDGTIVSPGDLAFSDPTNGVVVIPKDKVSAVLELLPKLTTADDKVKEDVLKGVTVNEAFKRHRSNL</sequence>